<evidence type="ECO:0000313" key="6">
    <source>
        <dbReference type="Proteomes" id="UP000483802"/>
    </source>
</evidence>
<evidence type="ECO:0000313" key="5">
    <source>
        <dbReference type="EMBL" id="MVO87819.1"/>
    </source>
</evidence>
<dbReference type="CDD" id="cd00090">
    <property type="entry name" value="HTH_ARSR"/>
    <property type="match status" value="1"/>
</dbReference>
<comment type="caution">
    <text evidence="5">The sequence shown here is derived from an EMBL/GenBank/DDBJ whole genome shotgun (WGS) entry which is preliminary data.</text>
</comment>
<dbReference type="Gene3D" id="1.10.10.10">
    <property type="entry name" value="Winged helix-like DNA-binding domain superfamily/Winged helix DNA-binding domain"/>
    <property type="match status" value="1"/>
</dbReference>
<keyword evidence="1" id="KW-0805">Transcription regulation</keyword>
<dbReference type="InterPro" id="IPR051011">
    <property type="entry name" value="Metal_resp_trans_reg"/>
</dbReference>
<accession>A0A6L6X2H5</accession>
<protein>
    <submittedName>
        <fullName evidence="5">Helix-turn-helix domain-containing protein</fullName>
    </submittedName>
</protein>
<dbReference type="GO" id="GO:0003677">
    <property type="term" value="F:DNA binding"/>
    <property type="evidence" value="ECO:0007669"/>
    <property type="project" value="UniProtKB-KW"/>
</dbReference>
<gene>
    <name evidence="5" type="ORF">GPA10_24425</name>
</gene>
<dbReference type="PANTHER" id="PTHR43132:SF8">
    <property type="entry name" value="HTH-TYPE TRANSCRIPTIONAL REGULATOR KMTR"/>
    <property type="match status" value="1"/>
</dbReference>
<name>A0A6L6X2H5_9ACTN</name>
<dbReference type="SUPFAM" id="SSF46785">
    <property type="entry name" value="Winged helix' DNA-binding domain"/>
    <property type="match status" value="1"/>
</dbReference>
<dbReference type="InterPro" id="IPR036388">
    <property type="entry name" value="WH-like_DNA-bd_sf"/>
</dbReference>
<dbReference type="Proteomes" id="UP000483802">
    <property type="component" value="Unassembled WGS sequence"/>
</dbReference>
<dbReference type="InterPro" id="IPR011991">
    <property type="entry name" value="ArsR-like_HTH"/>
</dbReference>
<dbReference type="InterPro" id="IPR036390">
    <property type="entry name" value="WH_DNA-bd_sf"/>
</dbReference>
<evidence type="ECO:0000256" key="2">
    <source>
        <dbReference type="ARBA" id="ARBA00023125"/>
    </source>
</evidence>
<keyword evidence="2" id="KW-0238">DNA-binding</keyword>
<dbReference type="AlphaFoldDB" id="A0A6L6X2H5"/>
<evidence type="ECO:0000259" key="4">
    <source>
        <dbReference type="Pfam" id="PF01022"/>
    </source>
</evidence>
<dbReference type="InterPro" id="IPR001845">
    <property type="entry name" value="HTH_ArsR_DNA-bd_dom"/>
</dbReference>
<feature type="domain" description="HTH arsR-type" evidence="4">
    <location>
        <begin position="263"/>
        <end position="308"/>
    </location>
</feature>
<keyword evidence="6" id="KW-1185">Reference proteome</keyword>
<dbReference type="EMBL" id="WPNZ01000013">
    <property type="protein sequence ID" value="MVO87819.1"/>
    <property type="molecule type" value="Genomic_DNA"/>
</dbReference>
<organism evidence="5 6">
    <name type="scientific">Streptomyces typhae</name>
    <dbReference type="NCBI Taxonomy" id="2681492"/>
    <lineage>
        <taxon>Bacteria</taxon>
        <taxon>Bacillati</taxon>
        <taxon>Actinomycetota</taxon>
        <taxon>Actinomycetes</taxon>
        <taxon>Kitasatosporales</taxon>
        <taxon>Streptomycetaceae</taxon>
        <taxon>Streptomyces</taxon>
    </lineage>
</organism>
<dbReference type="Pfam" id="PF01022">
    <property type="entry name" value="HTH_5"/>
    <property type="match status" value="1"/>
</dbReference>
<evidence type="ECO:0000256" key="3">
    <source>
        <dbReference type="ARBA" id="ARBA00023163"/>
    </source>
</evidence>
<proteinExistence type="predicted"/>
<sequence>MPLRIHFTAQDLARIIIDRTQELPVSEAVMSLQVLRRRDSAIRFRAWRRETEASFRLSLTMLPALVPAGGWVPDFLTPVDSCSPASGVFETIRTTSPRRIASELRRLDEQQRIPAKLTGLAWGDAGTMNALVGELQSYYDRAIAPHAAAIKSILAIDRARMADLMTTRGAEALLGELHPSLHWDAPVLTLAHPRDTDFELQGRGIVISSHFFCGTQPRALLNEYDTPVLVCPASVDLVRQRIPGVPVDPATSLVALSAVLGRTRARVLSAVTDNAPTTTAQLAHRLHLSMASVSEHTTTLRQARLIDSYRQRNTVRHVATPLGARLLAETRS</sequence>
<evidence type="ECO:0000256" key="1">
    <source>
        <dbReference type="ARBA" id="ARBA00023015"/>
    </source>
</evidence>
<dbReference type="RefSeq" id="WP_157167348.1">
    <property type="nucleotide sequence ID" value="NZ_WPNZ01000013.1"/>
</dbReference>
<reference evidence="5 6" key="1">
    <citation type="submission" date="2019-11" db="EMBL/GenBank/DDBJ databases">
        <title>Streptomyces typhae sp. nov., a novel endophytic actinomycete isolated from the root of cattail pollen (Typha angustifolia L.).</title>
        <authorList>
            <person name="Peng C."/>
        </authorList>
    </citation>
    <scope>NUCLEOTIDE SEQUENCE [LARGE SCALE GENOMIC DNA]</scope>
    <source>
        <strain evidence="6">p1417</strain>
    </source>
</reference>
<dbReference type="GO" id="GO:0003700">
    <property type="term" value="F:DNA-binding transcription factor activity"/>
    <property type="evidence" value="ECO:0007669"/>
    <property type="project" value="InterPro"/>
</dbReference>
<keyword evidence="3" id="KW-0804">Transcription</keyword>
<dbReference type="PANTHER" id="PTHR43132">
    <property type="entry name" value="ARSENICAL RESISTANCE OPERON REPRESSOR ARSR-RELATED"/>
    <property type="match status" value="1"/>
</dbReference>